<gene>
    <name evidence="1" type="ORF">BDV39DRAFT_4792</name>
</gene>
<accession>A0A5N6XGB2</accession>
<evidence type="ECO:0000313" key="2">
    <source>
        <dbReference type="Proteomes" id="UP000325945"/>
    </source>
</evidence>
<dbReference type="Proteomes" id="UP000325945">
    <property type="component" value="Unassembled WGS sequence"/>
</dbReference>
<name>A0A5N6XGB2_9EURO</name>
<evidence type="ECO:0000313" key="1">
    <source>
        <dbReference type="EMBL" id="KAE8331149.1"/>
    </source>
</evidence>
<proteinExistence type="predicted"/>
<dbReference type="EMBL" id="ML741770">
    <property type="protein sequence ID" value="KAE8331149.1"/>
    <property type="molecule type" value="Genomic_DNA"/>
</dbReference>
<organism evidence="1 2">
    <name type="scientific">Aspergillus sergii</name>
    <dbReference type="NCBI Taxonomy" id="1034303"/>
    <lineage>
        <taxon>Eukaryota</taxon>
        <taxon>Fungi</taxon>
        <taxon>Dikarya</taxon>
        <taxon>Ascomycota</taxon>
        <taxon>Pezizomycotina</taxon>
        <taxon>Eurotiomycetes</taxon>
        <taxon>Eurotiomycetidae</taxon>
        <taxon>Eurotiales</taxon>
        <taxon>Aspergillaceae</taxon>
        <taxon>Aspergillus</taxon>
        <taxon>Aspergillus subgen. Circumdati</taxon>
    </lineage>
</organism>
<sequence>MVSISRCPLSLSLSLAPFLVVRICSWEIRTPSKVPPYIAIFYDFFFSLFLPLGLKLKSHTFFSSQICLINCTVLSYSIKPSNVSFRNTSNDKDSNRWTNQQRKNSCCEPATWMEC</sequence>
<keyword evidence="2" id="KW-1185">Reference proteome</keyword>
<reference evidence="2" key="1">
    <citation type="submission" date="2019-04" db="EMBL/GenBank/DDBJ databases">
        <title>Friends and foes A comparative genomics studyof 23 Aspergillus species from section Flavi.</title>
        <authorList>
            <consortium name="DOE Joint Genome Institute"/>
            <person name="Kjaerbolling I."/>
            <person name="Vesth T."/>
            <person name="Frisvad J.C."/>
            <person name="Nybo J.L."/>
            <person name="Theobald S."/>
            <person name="Kildgaard S."/>
            <person name="Isbrandt T."/>
            <person name="Kuo A."/>
            <person name="Sato A."/>
            <person name="Lyhne E.K."/>
            <person name="Kogle M.E."/>
            <person name="Wiebenga A."/>
            <person name="Kun R.S."/>
            <person name="Lubbers R.J."/>
            <person name="Makela M.R."/>
            <person name="Barry K."/>
            <person name="Chovatia M."/>
            <person name="Clum A."/>
            <person name="Daum C."/>
            <person name="Haridas S."/>
            <person name="He G."/>
            <person name="LaButti K."/>
            <person name="Lipzen A."/>
            <person name="Mondo S."/>
            <person name="Riley R."/>
            <person name="Salamov A."/>
            <person name="Simmons B.A."/>
            <person name="Magnuson J.K."/>
            <person name="Henrissat B."/>
            <person name="Mortensen U.H."/>
            <person name="Larsen T.O."/>
            <person name="Devries R.P."/>
            <person name="Grigoriev I.V."/>
            <person name="Machida M."/>
            <person name="Baker S.E."/>
            <person name="Andersen M.R."/>
        </authorList>
    </citation>
    <scope>NUCLEOTIDE SEQUENCE [LARGE SCALE GENOMIC DNA]</scope>
    <source>
        <strain evidence="2">CBS 130017</strain>
    </source>
</reference>
<protein>
    <submittedName>
        <fullName evidence="1">Uncharacterized protein</fullName>
    </submittedName>
</protein>
<dbReference type="AlphaFoldDB" id="A0A5N6XGB2"/>